<dbReference type="AlphaFoldDB" id="A0A6A6IB21"/>
<dbReference type="RefSeq" id="XP_033682126.1">
    <property type="nucleotide sequence ID" value="XM_033826908.1"/>
</dbReference>
<evidence type="ECO:0000256" key="1">
    <source>
        <dbReference type="SAM" id="Phobius"/>
    </source>
</evidence>
<reference evidence="2" key="1">
    <citation type="journal article" date="2020" name="Stud. Mycol.">
        <title>101 Dothideomycetes genomes: a test case for predicting lifestyles and emergence of pathogens.</title>
        <authorList>
            <person name="Haridas S."/>
            <person name="Albert R."/>
            <person name="Binder M."/>
            <person name="Bloem J."/>
            <person name="Labutti K."/>
            <person name="Salamov A."/>
            <person name="Andreopoulos B."/>
            <person name="Baker S."/>
            <person name="Barry K."/>
            <person name="Bills G."/>
            <person name="Bluhm B."/>
            <person name="Cannon C."/>
            <person name="Castanera R."/>
            <person name="Culley D."/>
            <person name="Daum C."/>
            <person name="Ezra D."/>
            <person name="Gonzalez J."/>
            <person name="Henrissat B."/>
            <person name="Kuo A."/>
            <person name="Liang C."/>
            <person name="Lipzen A."/>
            <person name="Lutzoni F."/>
            <person name="Magnuson J."/>
            <person name="Mondo S."/>
            <person name="Nolan M."/>
            <person name="Ohm R."/>
            <person name="Pangilinan J."/>
            <person name="Park H.-J."/>
            <person name="Ramirez L."/>
            <person name="Alfaro M."/>
            <person name="Sun H."/>
            <person name="Tritt A."/>
            <person name="Yoshinaga Y."/>
            <person name="Zwiers L.-H."/>
            <person name="Turgeon B."/>
            <person name="Goodwin S."/>
            <person name="Spatafora J."/>
            <person name="Crous P."/>
            <person name="Grigoriev I."/>
        </authorList>
    </citation>
    <scope>NUCLEOTIDE SEQUENCE</scope>
    <source>
        <strain evidence="2">CBS 122368</strain>
    </source>
</reference>
<keyword evidence="1" id="KW-0472">Membrane</keyword>
<keyword evidence="1" id="KW-1133">Transmembrane helix</keyword>
<dbReference type="Proteomes" id="UP000800094">
    <property type="component" value="Unassembled WGS sequence"/>
</dbReference>
<accession>A0A6A6IB21</accession>
<dbReference type="OrthoDB" id="5389267at2759"/>
<keyword evidence="1" id="KW-0812">Transmembrane</keyword>
<name>A0A6A6IB21_9PLEO</name>
<organism evidence="2 3">
    <name type="scientific">Trematosphaeria pertusa</name>
    <dbReference type="NCBI Taxonomy" id="390896"/>
    <lineage>
        <taxon>Eukaryota</taxon>
        <taxon>Fungi</taxon>
        <taxon>Dikarya</taxon>
        <taxon>Ascomycota</taxon>
        <taxon>Pezizomycotina</taxon>
        <taxon>Dothideomycetes</taxon>
        <taxon>Pleosporomycetidae</taxon>
        <taxon>Pleosporales</taxon>
        <taxon>Massarineae</taxon>
        <taxon>Trematosphaeriaceae</taxon>
        <taxon>Trematosphaeria</taxon>
    </lineage>
</organism>
<evidence type="ECO:0000313" key="2">
    <source>
        <dbReference type="EMBL" id="KAF2247122.1"/>
    </source>
</evidence>
<dbReference type="EMBL" id="ML987197">
    <property type="protein sequence ID" value="KAF2247122.1"/>
    <property type="molecule type" value="Genomic_DNA"/>
</dbReference>
<keyword evidence="3" id="KW-1185">Reference proteome</keyword>
<proteinExistence type="predicted"/>
<dbReference type="GeneID" id="54580238"/>
<gene>
    <name evidence="2" type="ORF">BU26DRAFT_506416</name>
</gene>
<sequence length="166" mass="18329">MSNGIPTTPLWGLTISCGLCLAYIFWPHRVVSPLAKRRYLRSTGKAGIWCWEKRNQPNQRAHGRYIPLASLPLAPQPPTSGAHGKLASTIAQHQGAECLAKVVQRGTRDTPWSRGTATKQAVHASLNTRTGVMQGRIEQIERGNEVARLQSAAEEYALAKKEKQEH</sequence>
<evidence type="ECO:0000313" key="3">
    <source>
        <dbReference type="Proteomes" id="UP000800094"/>
    </source>
</evidence>
<protein>
    <submittedName>
        <fullName evidence="2">Uncharacterized protein</fullName>
    </submittedName>
</protein>
<feature type="transmembrane region" description="Helical" evidence="1">
    <location>
        <begin position="12"/>
        <end position="31"/>
    </location>
</feature>